<comment type="caution">
    <text evidence="2">The sequence shown here is derived from an EMBL/GenBank/DDBJ whole genome shotgun (WGS) entry which is preliminary data.</text>
</comment>
<organism evidence="2 3">
    <name type="scientific">Anaerobacillus alkalidiazotrophicus</name>
    <dbReference type="NCBI Taxonomy" id="472963"/>
    <lineage>
        <taxon>Bacteria</taxon>
        <taxon>Bacillati</taxon>
        <taxon>Bacillota</taxon>
        <taxon>Bacilli</taxon>
        <taxon>Bacillales</taxon>
        <taxon>Bacillaceae</taxon>
        <taxon>Anaerobacillus</taxon>
    </lineage>
</organism>
<feature type="transmembrane region" description="Helical" evidence="1">
    <location>
        <begin position="47"/>
        <end position="64"/>
    </location>
</feature>
<evidence type="ECO:0008006" key="4">
    <source>
        <dbReference type="Google" id="ProtNLM"/>
    </source>
</evidence>
<evidence type="ECO:0000313" key="2">
    <source>
        <dbReference type="EMBL" id="OIJ19056.1"/>
    </source>
</evidence>
<dbReference type="Gene3D" id="1.20.1260.100">
    <property type="entry name" value="TspO/MBR protein"/>
    <property type="match status" value="1"/>
</dbReference>
<gene>
    <name evidence="2" type="ORF">BKP45_14470</name>
</gene>
<dbReference type="STRING" id="472963.BKP45_14470"/>
<dbReference type="Proteomes" id="UP000180057">
    <property type="component" value="Unassembled WGS sequence"/>
</dbReference>
<dbReference type="PANTHER" id="PTHR33802:SF1">
    <property type="entry name" value="XK-RELATED PROTEIN"/>
    <property type="match status" value="1"/>
</dbReference>
<evidence type="ECO:0000256" key="1">
    <source>
        <dbReference type="SAM" id="Phobius"/>
    </source>
</evidence>
<dbReference type="RefSeq" id="WP_071390405.1">
    <property type="nucleotide sequence ID" value="NZ_MLQS01000022.1"/>
</dbReference>
<evidence type="ECO:0000313" key="3">
    <source>
        <dbReference type="Proteomes" id="UP000180057"/>
    </source>
</evidence>
<sequence length="92" mass="10581">MVRFLLNLFALIFVILINYLANALPFNNQTTSEIANRLNVLFTPAGYVFSIWGLIYLLLIVWVLRQLPRARRDLPVYVVATPLFILISKCVV</sequence>
<dbReference type="PANTHER" id="PTHR33802">
    <property type="entry name" value="SI:CH211-161H7.5-RELATED"/>
    <property type="match status" value="1"/>
</dbReference>
<keyword evidence="1" id="KW-0812">Transmembrane</keyword>
<dbReference type="AlphaFoldDB" id="A0A1S2M393"/>
<reference evidence="2 3" key="1">
    <citation type="submission" date="2016-10" db="EMBL/GenBank/DDBJ databases">
        <title>Draft genome sequences of four alkaliphilic bacteria belonging to the Anaerobacillus genus.</title>
        <authorList>
            <person name="Bassil N.M."/>
            <person name="Lloyd J.R."/>
        </authorList>
    </citation>
    <scope>NUCLEOTIDE SEQUENCE [LARGE SCALE GENOMIC DNA]</scope>
    <source>
        <strain evidence="2 3">DSM 22531</strain>
    </source>
</reference>
<keyword evidence="1" id="KW-0472">Membrane</keyword>
<proteinExistence type="predicted"/>
<keyword evidence="3" id="KW-1185">Reference proteome</keyword>
<keyword evidence="1" id="KW-1133">Transmembrane helix</keyword>
<name>A0A1S2M393_9BACI</name>
<dbReference type="EMBL" id="MLQS01000022">
    <property type="protein sequence ID" value="OIJ19056.1"/>
    <property type="molecule type" value="Genomic_DNA"/>
</dbReference>
<dbReference type="InterPro" id="IPR038330">
    <property type="entry name" value="TspO/MBR-related_sf"/>
</dbReference>
<protein>
    <recommendedName>
        <fullName evidence="4">Tryptophan-rich sensory protein</fullName>
    </recommendedName>
</protein>
<accession>A0A1S2M393</accession>